<dbReference type="Proteomes" id="UP000318102">
    <property type="component" value="Unassembled WGS sequence"/>
</dbReference>
<comment type="caution">
    <text evidence="1">The sequence shown here is derived from an EMBL/GenBank/DDBJ whole genome shotgun (WGS) entry which is preliminary data.</text>
</comment>
<dbReference type="EMBL" id="VNJK01000001">
    <property type="protein sequence ID" value="TVX93043.1"/>
    <property type="molecule type" value="Genomic_DNA"/>
</dbReference>
<keyword evidence="2" id="KW-1185">Reference proteome</keyword>
<name>A0A559IZK3_9BACL</name>
<dbReference type="AlphaFoldDB" id="A0A559IZK3"/>
<dbReference type="OrthoDB" id="9802430at2"/>
<reference evidence="1 2" key="1">
    <citation type="submission" date="2019-07" db="EMBL/GenBank/DDBJ databases">
        <authorList>
            <person name="Kim J."/>
        </authorList>
    </citation>
    <scope>NUCLEOTIDE SEQUENCE [LARGE SCALE GENOMIC DNA]</scope>
    <source>
        <strain evidence="1 2">N4</strain>
    </source>
</reference>
<protein>
    <submittedName>
        <fullName evidence="1">Uncharacterized protein</fullName>
    </submittedName>
</protein>
<accession>A0A559IZK3</accession>
<evidence type="ECO:0000313" key="2">
    <source>
        <dbReference type="Proteomes" id="UP000318102"/>
    </source>
</evidence>
<sequence length="110" mass="12291">MFKNIVAADMAVFINPDEFGEPHNIDGKIYTVVVDNEIIHERPSLSTSGSNDFDAHGVYLTNITFFIKEIDLGYIPVENQPMEFDGLLCTVRKVIPNVGIVEVMLDCNQS</sequence>
<proteinExistence type="predicted"/>
<dbReference type="RefSeq" id="WP_144989140.1">
    <property type="nucleotide sequence ID" value="NZ_VNJK01000001.1"/>
</dbReference>
<evidence type="ECO:0000313" key="1">
    <source>
        <dbReference type="EMBL" id="TVX93043.1"/>
    </source>
</evidence>
<organism evidence="1 2">
    <name type="scientific">Paenibacillus agilis</name>
    <dbReference type="NCBI Taxonomy" id="3020863"/>
    <lineage>
        <taxon>Bacteria</taxon>
        <taxon>Bacillati</taxon>
        <taxon>Bacillota</taxon>
        <taxon>Bacilli</taxon>
        <taxon>Bacillales</taxon>
        <taxon>Paenibacillaceae</taxon>
        <taxon>Paenibacillus</taxon>
    </lineage>
</organism>
<gene>
    <name evidence="1" type="ORF">FPZ44_08210</name>
</gene>